<organism evidence="1 2">
    <name type="scientific">Proteus mirabilis</name>
    <dbReference type="NCBI Taxonomy" id="584"/>
    <lineage>
        <taxon>Bacteria</taxon>
        <taxon>Pseudomonadati</taxon>
        <taxon>Pseudomonadota</taxon>
        <taxon>Gammaproteobacteria</taxon>
        <taxon>Enterobacterales</taxon>
        <taxon>Morganellaceae</taxon>
        <taxon>Proteus</taxon>
    </lineage>
</organism>
<name>A0A379GBF3_PROMI</name>
<protein>
    <submittedName>
        <fullName evidence="1">Thiamine ABC transporter substrate-binding protein</fullName>
    </submittedName>
</protein>
<reference evidence="1 2" key="1">
    <citation type="submission" date="2018-06" db="EMBL/GenBank/DDBJ databases">
        <authorList>
            <consortium name="Pathogen Informatics"/>
            <person name="Doyle S."/>
        </authorList>
    </citation>
    <scope>NUCLEOTIDE SEQUENCE [LARGE SCALE GENOMIC DNA]</scope>
    <source>
        <strain evidence="1 2">NCTC11938</strain>
    </source>
</reference>
<proteinExistence type="predicted"/>
<gene>
    <name evidence="1" type="primary">thiB_2</name>
    <name evidence="1" type="ORF">NCTC11938_02517</name>
</gene>
<dbReference type="Proteomes" id="UP000254191">
    <property type="component" value="Unassembled WGS sequence"/>
</dbReference>
<sequence length="47" mass="5524">MYPVIDMPLPEVYSVMPKPQKSLQFDADVVAKERQTWTRNWQSAVSR</sequence>
<evidence type="ECO:0000313" key="1">
    <source>
        <dbReference type="EMBL" id="SUC38252.1"/>
    </source>
</evidence>
<accession>A0A379GBF3</accession>
<dbReference type="Gene3D" id="3.40.190.10">
    <property type="entry name" value="Periplasmic binding protein-like II"/>
    <property type="match status" value="2"/>
</dbReference>
<dbReference type="EMBL" id="UGTS01000005">
    <property type="protein sequence ID" value="SUC38252.1"/>
    <property type="molecule type" value="Genomic_DNA"/>
</dbReference>
<evidence type="ECO:0000313" key="2">
    <source>
        <dbReference type="Proteomes" id="UP000254191"/>
    </source>
</evidence>
<dbReference type="AlphaFoldDB" id="A0A379GBF3"/>